<sequence length="114" mass="13315">MTALVAKFVSRAVERYREAKLQYPSQIVDYEVPLIRQALEKSQCGKTPLTLIVVNRAHHIRLIPREANERARASEQNIKPGCVIDRHLVHPRYCEFYLNSHKALQVPCFFSFFF</sequence>
<dbReference type="Proteomes" id="UP000271098">
    <property type="component" value="Unassembled WGS sequence"/>
</dbReference>
<reference evidence="4" key="1">
    <citation type="submission" date="2016-06" db="UniProtKB">
        <authorList>
            <consortium name="WormBaseParasite"/>
        </authorList>
    </citation>
    <scope>IDENTIFICATION</scope>
</reference>
<dbReference type="InterPro" id="IPR036397">
    <property type="entry name" value="RNaseH_sf"/>
</dbReference>
<dbReference type="PANTHER" id="PTHR22891">
    <property type="entry name" value="EUKARYOTIC TRANSLATION INITIATION FACTOR 2C"/>
    <property type="match status" value="1"/>
</dbReference>
<dbReference type="OrthoDB" id="5868801at2759"/>
<gene>
    <name evidence="2" type="ORF">GPUH_LOCUS7814</name>
</gene>
<protein>
    <submittedName>
        <fullName evidence="4">Piwi domain-containing protein</fullName>
    </submittedName>
</protein>
<evidence type="ECO:0000313" key="4">
    <source>
        <dbReference type="WBParaSite" id="GPUH_0000782301-mRNA-1"/>
    </source>
</evidence>
<feature type="domain" description="Piwi" evidence="1">
    <location>
        <begin position="25"/>
        <end position="105"/>
    </location>
</feature>
<accession>A0A183DGH3</accession>
<dbReference type="SUPFAM" id="SSF53098">
    <property type="entry name" value="Ribonuclease H-like"/>
    <property type="match status" value="1"/>
</dbReference>
<dbReference type="Pfam" id="PF02171">
    <property type="entry name" value="Piwi"/>
    <property type="match status" value="1"/>
</dbReference>
<evidence type="ECO:0000313" key="3">
    <source>
        <dbReference type="Proteomes" id="UP000271098"/>
    </source>
</evidence>
<dbReference type="AlphaFoldDB" id="A0A183DGH3"/>
<dbReference type="Gene3D" id="3.30.420.10">
    <property type="entry name" value="Ribonuclease H-like superfamily/Ribonuclease H"/>
    <property type="match status" value="1"/>
</dbReference>
<evidence type="ECO:0000259" key="1">
    <source>
        <dbReference type="Pfam" id="PF02171"/>
    </source>
</evidence>
<dbReference type="GO" id="GO:0003676">
    <property type="term" value="F:nucleic acid binding"/>
    <property type="evidence" value="ECO:0007669"/>
    <property type="project" value="InterPro"/>
</dbReference>
<dbReference type="WBParaSite" id="GPUH_0000782301-mRNA-1">
    <property type="protein sequence ID" value="GPUH_0000782301-mRNA-1"/>
    <property type="gene ID" value="GPUH_0000782301"/>
</dbReference>
<dbReference type="InterPro" id="IPR012337">
    <property type="entry name" value="RNaseH-like_sf"/>
</dbReference>
<keyword evidence="3" id="KW-1185">Reference proteome</keyword>
<proteinExistence type="predicted"/>
<reference evidence="2 3" key="2">
    <citation type="submission" date="2018-11" db="EMBL/GenBank/DDBJ databases">
        <authorList>
            <consortium name="Pathogen Informatics"/>
        </authorList>
    </citation>
    <scope>NUCLEOTIDE SEQUENCE [LARGE SCALE GENOMIC DNA]</scope>
</reference>
<dbReference type="EMBL" id="UYRT01021174">
    <property type="protein sequence ID" value="VDK59769.1"/>
    <property type="molecule type" value="Genomic_DNA"/>
</dbReference>
<evidence type="ECO:0000313" key="2">
    <source>
        <dbReference type="EMBL" id="VDK59769.1"/>
    </source>
</evidence>
<dbReference type="InterPro" id="IPR003165">
    <property type="entry name" value="Piwi"/>
</dbReference>
<organism evidence="4">
    <name type="scientific">Gongylonema pulchrum</name>
    <dbReference type="NCBI Taxonomy" id="637853"/>
    <lineage>
        <taxon>Eukaryota</taxon>
        <taxon>Metazoa</taxon>
        <taxon>Ecdysozoa</taxon>
        <taxon>Nematoda</taxon>
        <taxon>Chromadorea</taxon>
        <taxon>Rhabditida</taxon>
        <taxon>Spirurina</taxon>
        <taxon>Spiruromorpha</taxon>
        <taxon>Spiruroidea</taxon>
        <taxon>Gongylonematidae</taxon>
        <taxon>Gongylonema</taxon>
    </lineage>
</organism>
<name>A0A183DGH3_9BILA</name>